<proteinExistence type="predicted"/>
<dbReference type="PANTHER" id="PTHR15827:SF2">
    <property type="entry name" value="CYCLIN-DEPENDENT KINASE 2-INTERACTING PROTEIN"/>
    <property type="match status" value="1"/>
</dbReference>
<dbReference type="Proteomes" id="UP001607302">
    <property type="component" value="Unassembled WGS sequence"/>
</dbReference>
<reference evidence="1 2" key="1">
    <citation type="journal article" date="2024" name="Ann. Entomol. Soc. Am.">
        <title>Genomic analyses of the southern and eastern yellowjacket wasps (Hymenoptera: Vespidae) reveal evolutionary signatures of social life.</title>
        <authorList>
            <person name="Catto M.A."/>
            <person name="Caine P.B."/>
            <person name="Orr S.E."/>
            <person name="Hunt B.G."/>
            <person name="Goodisman M.A.D."/>
        </authorList>
    </citation>
    <scope>NUCLEOTIDE SEQUENCE [LARGE SCALE GENOMIC DNA]</scope>
    <source>
        <strain evidence="1">233</strain>
        <tissue evidence="1">Head and thorax</tissue>
    </source>
</reference>
<protein>
    <submittedName>
        <fullName evidence="1">Cyclin-dependent kinase 2-interacting protein-like isoform X1</fullName>
    </submittedName>
</protein>
<dbReference type="EMBL" id="JAUDFV010000144">
    <property type="protein sequence ID" value="KAL2720949.1"/>
    <property type="molecule type" value="Genomic_DNA"/>
</dbReference>
<keyword evidence="2" id="KW-1185">Reference proteome</keyword>
<accession>A0ABD2AK02</accession>
<dbReference type="AlphaFoldDB" id="A0ABD2AK02"/>
<evidence type="ECO:0000313" key="2">
    <source>
        <dbReference type="Proteomes" id="UP001607302"/>
    </source>
</evidence>
<comment type="caution">
    <text evidence="1">The sequence shown here is derived from an EMBL/GenBank/DDBJ whole genome shotgun (WGS) entry which is preliminary data.</text>
</comment>
<sequence length="204" mass="23552">MAVQPSNSNKYSLLQFNPKLILLFTAELPHSKSLKGKNLTGTVRHLRDLTADVHRIIQQWNNSTLEGINILKSIIQEKSNKNYTIQLQDYCDNLEEICHTLSNLVKALERIVHQINALTTLDKTTTKLFTTWPISAFGIRRTVEMIYTTYSNEMQIKYKVLENIAHCHTESQKMLYLSTWLHQPLLSKNTTILLEAMLTETGHR</sequence>
<gene>
    <name evidence="1" type="ORF">V1478_009995</name>
</gene>
<name>A0ABD2AK02_VESSQ</name>
<evidence type="ECO:0000313" key="1">
    <source>
        <dbReference type="EMBL" id="KAL2720949.1"/>
    </source>
</evidence>
<organism evidence="1 2">
    <name type="scientific">Vespula squamosa</name>
    <name type="common">Southern yellow jacket</name>
    <name type="synonym">Wasp</name>
    <dbReference type="NCBI Taxonomy" id="30214"/>
    <lineage>
        <taxon>Eukaryota</taxon>
        <taxon>Metazoa</taxon>
        <taxon>Ecdysozoa</taxon>
        <taxon>Arthropoda</taxon>
        <taxon>Hexapoda</taxon>
        <taxon>Insecta</taxon>
        <taxon>Pterygota</taxon>
        <taxon>Neoptera</taxon>
        <taxon>Endopterygota</taxon>
        <taxon>Hymenoptera</taxon>
        <taxon>Apocrita</taxon>
        <taxon>Aculeata</taxon>
        <taxon>Vespoidea</taxon>
        <taxon>Vespidae</taxon>
        <taxon>Vespinae</taxon>
        <taxon>Vespula</taxon>
    </lineage>
</organism>
<dbReference type="PANTHER" id="PTHR15827">
    <property type="entry name" value="CYCLIN-DEPENDENT KINASE 2-INTERACTING PROTEIN"/>
    <property type="match status" value="1"/>
</dbReference>